<sequence length="255" mass="29198">MARGRGASSPQDKEAMLQISKTLKDLLKEQGKKQVELSRETGIPASTITGYIKGSSLPVAANLKKIAAFFGVAVEDIDPRYRLIADIPQQFPELNRIYQQLSQDQQEEVLKLAEKKVQEKEQKEGFKDSYFPYLVYENYYISQHKKEQADLVWLDREIDYDIALWVRTDSLEPKSPRGSVALIKETHFELAGAIYAIDYDGQTIIKKVFNDPAGIRLISLNKKYSDKFIPHEEEPKLIGRVTATFMPLELEEKKK</sequence>
<keyword evidence="3" id="KW-0804">Transcription</keyword>
<keyword evidence="2" id="KW-0238">DNA-binding</keyword>
<dbReference type="Pfam" id="PF00717">
    <property type="entry name" value="Peptidase_S24"/>
    <property type="match status" value="1"/>
</dbReference>
<dbReference type="PROSITE" id="PS50943">
    <property type="entry name" value="HTH_CROC1"/>
    <property type="match status" value="1"/>
</dbReference>
<keyword evidence="1" id="KW-0805">Transcription regulation</keyword>
<dbReference type="InterPro" id="IPR010982">
    <property type="entry name" value="Lambda_DNA-bd_dom_sf"/>
</dbReference>
<evidence type="ECO:0000256" key="1">
    <source>
        <dbReference type="ARBA" id="ARBA00023015"/>
    </source>
</evidence>
<dbReference type="SMART" id="SM00530">
    <property type="entry name" value="HTH_XRE"/>
    <property type="match status" value="1"/>
</dbReference>
<dbReference type="CDD" id="cd00093">
    <property type="entry name" value="HTH_XRE"/>
    <property type="match status" value="1"/>
</dbReference>
<accession>A0ABS5AT99</accession>
<evidence type="ECO:0000313" key="5">
    <source>
        <dbReference type="EMBL" id="MBP2619802.1"/>
    </source>
</evidence>
<dbReference type="InterPro" id="IPR001387">
    <property type="entry name" value="Cro/C1-type_HTH"/>
</dbReference>
<dbReference type="Gene3D" id="2.10.109.10">
    <property type="entry name" value="Umud Fragment, subunit A"/>
    <property type="match status" value="1"/>
</dbReference>
<dbReference type="PANTHER" id="PTHR40661">
    <property type="match status" value="1"/>
</dbReference>
<feature type="domain" description="HTH cro/C1-type" evidence="4">
    <location>
        <begin position="23"/>
        <end position="77"/>
    </location>
</feature>
<evidence type="ECO:0000256" key="3">
    <source>
        <dbReference type="ARBA" id="ARBA00023163"/>
    </source>
</evidence>
<dbReference type="EMBL" id="QFAY01000001">
    <property type="protein sequence ID" value="MBP2619802.1"/>
    <property type="molecule type" value="Genomic_DNA"/>
</dbReference>
<protein>
    <submittedName>
        <fullName evidence="5">XRE family transcriptional regulator</fullName>
    </submittedName>
</protein>
<dbReference type="InterPro" id="IPR036286">
    <property type="entry name" value="LexA/Signal_pep-like_sf"/>
</dbReference>
<dbReference type="CDD" id="cd06529">
    <property type="entry name" value="S24_LexA-like"/>
    <property type="match status" value="1"/>
</dbReference>
<proteinExistence type="predicted"/>
<evidence type="ECO:0000256" key="2">
    <source>
        <dbReference type="ARBA" id="ARBA00023125"/>
    </source>
</evidence>
<evidence type="ECO:0000313" key="6">
    <source>
        <dbReference type="Proteomes" id="UP001519349"/>
    </source>
</evidence>
<evidence type="ECO:0000259" key="4">
    <source>
        <dbReference type="PROSITE" id="PS50943"/>
    </source>
</evidence>
<name>A0ABS5AT99_9STRE</name>
<dbReference type="Gene3D" id="1.10.260.40">
    <property type="entry name" value="lambda repressor-like DNA-binding domains"/>
    <property type="match status" value="1"/>
</dbReference>
<dbReference type="InterPro" id="IPR015927">
    <property type="entry name" value="Peptidase_S24_S26A/B/C"/>
</dbReference>
<dbReference type="PANTHER" id="PTHR40661:SF1">
    <property type="entry name" value="HTH CRO_C1-TYPE DOMAIN-CONTAINING PROTEIN"/>
    <property type="match status" value="1"/>
</dbReference>
<dbReference type="RefSeq" id="WP_209550490.1">
    <property type="nucleotide sequence ID" value="NZ_QFAY01000001.1"/>
</dbReference>
<dbReference type="InterPro" id="IPR039418">
    <property type="entry name" value="LexA-like"/>
</dbReference>
<gene>
    <name evidence="5" type="ORF">DHL47_00310</name>
</gene>
<organism evidence="5 6">
    <name type="scientific">Streptococcus panodentis</name>
    <dbReference type="NCBI Taxonomy" id="1581472"/>
    <lineage>
        <taxon>Bacteria</taxon>
        <taxon>Bacillati</taxon>
        <taxon>Bacillota</taxon>
        <taxon>Bacilli</taxon>
        <taxon>Lactobacillales</taxon>
        <taxon>Streptococcaceae</taxon>
        <taxon>Streptococcus</taxon>
    </lineage>
</organism>
<dbReference type="SUPFAM" id="SSF47413">
    <property type="entry name" value="lambda repressor-like DNA-binding domains"/>
    <property type="match status" value="1"/>
</dbReference>
<keyword evidence="6" id="KW-1185">Reference proteome</keyword>
<reference evidence="5 6" key="1">
    <citation type="submission" date="2018-05" db="EMBL/GenBank/DDBJ databases">
        <title>Draft genome sequence of Streptococcus panodentis CCUG 70867T.</title>
        <authorList>
            <person name="Salva-Serra F."/>
            <person name="Mendez V."/>
            <person name="Jaen-Luchoro D."/>
            <person name="Gonzales-Siles L."/>
            <person name="Karlsson R."/>
            <person name="Engstrom-Jakobsson H."/>
            <person name="Busquets A."/>
            <person name="Gomila M."/>
            <person name="Pineiro-Iglesias B."/>
            <person name="Bennasar-Figueras A."/>
            <person name="Seeger M."/>
            <person name="Moore E."/>
        </authorList>
    </citation>
    <scope>NUCLEOTIDE SEQUENCE [LARGE SCALE GENOMIC DNA]</scope>
    <source>
        <strain evidence="5 6">CCUG 70867</strain>
    </source>
</reference>
<comment type="caution">
    <text evidence="5">The sequence shown here is derived from an EMBL/GenBank/DDBJ whole genome shotgun (WGS) entry which is preliminary data.</text>
</comment>
<dbReference type="Proteomes" id="UP001519349">
    <property type="component" value="Unassembled WGS sequence"/>
</dbReference>
<dbReference type="Pfam" id="PF01381">
    <property type="entry name" value="HTH_3"/>
    <property type="match status" value="1"/>
</dbReference>
<dbReference type="SUPFAM" id="SSF51306">
    <property type="entry name" value="LexA/Signal peptidase"/>
    <property type="match status" value="1"/>
</dbReference>